<keyword evidence="2" id="KW-1185">Reference proteome</keyword>
<dbReference type="EMBL" id="AP018316">
    <property type="protein sequence ID" value="BAZ85429.1"/>
    <property type="molecule type" value="Genomic_DNA"/>
</dbReference>
<name>A0A1Z4V226_9CYAN</name>
<dbReference type="Proteomes" id="UP000218702">
    <property type="component" value="Chromosome"/>
</dbReference>
<evidence type="ECO:0000313" key="2">
    <source>
        <dbReference type="Proteomes" id="UP000218702"/>
    </source>
</evidence>
<dbReference type="NCBIfam" id="NF033591">
    <property type="entry name" value="transpos_IS4_2"/>
    <property type="match status" value="1"/>
</dbReference>
<dbReference type="KEGG" id="dcm:NIES806_16320"/>
<dbReference type="OrthoDB" id="1091931at2"/>
<accession>A0A1Z4V226</accession>
<evidence type="ECO:0000313" key="1">
    <source>
        <dbReference type="EMBL" id="BAZ85429.1"/>
    </source>
</evidence>
<dbReference type="InterPro" id="IPR047658">
    <property type="entry name" value="IS4-like_transpos"/>
</dbReference>
<protein>
    <submittedName>
        <fullName evidence="1">Transposase</fullName>
    </submittedName>
</protein>
<sequence length="233" mass="27098">MNQINLLRDTLKPHLEWHGARLSFLALFLISLLRVKTVNLVELATGFRNCAKNESNYKRLQRFFRDFDIDYAVIAKMIVKIMNIPQPWVLSIDRTEWRFGQIWLNILMLGVVHNGVAYPLVWQILEKKGNSNTDERMDLLDRFGQLFPDAQVDYISADREFVGAEWLSYLLLEPNIPFRIRIRHTDLISDTEKTLPGSVIFAHLAAGESQVLSTRRWVWGRSVYVAGFCTPFN</sequence>
<dbReference type="SUPFAM" id="SSF53098">
    <property type="entry name" value="Ribonuclease H-like"/>
    <property type="match status" value="1"/>
</dbReference>
<dbReference type="AlphaFoldDB" id="A0A1Z4V226"/>
<gene>
    <name evidence="1" type="ORF">NIES806_16320</name>
</gene>
<proteinExistence type="predicted"/>
<organism evidence="1 2">
    <name type="scientific">Dolichospermum compactum NIES-806</name>
    <dbReference type="NCBI Taxonomy" id="1973481"/>
    <lineage>
        <taxon>Bacteria</taxon>
        <taxon>Bacillati</taxon>
        <taxon>Cyanobacteriota</taxon>
        <taxon>Cyanophyceae</taxon>
        <taxon>Nostocales</taxon>
        <taxon>Aphanizomenonaceae</taxon>
        <taxon>Dolichospermum</taxon>
        <taxon>Dolichospermum compactum</taxon>
    </lineage>
</organism>
<dbReference type="InterPro" id="IPR012337">
    <property type="entry name" value="RNaseH-like_sf"/>
</dbReference>
<reference evidence="1 2" key="1">
    <citation type="submission" date="2017-06" db="EMBL/GenBank/DDBJ databases">
        <title>Genome sequencing of cyanobaciteial culture collection at National Institute for Environmental Studies (NIES).</title>
        <authorList>
            <person name="Hirose Y."/>
            <person name="Shimura Y."/>
            <person name="Fujisawa T."/>
            <person name="Nakamura Y."/>
            <person name="Kawachi M."/>
        </authorList>
    </citation>
    <scope>NUCLEOTIDE SEQUENCE [LARGE SCALE GENOMIC DNA]</scope>
    <source>
        <strain evidence="1 2">NIES-806</strain>
    </source>
</reference>